<evidence type="ECO:0000256" key="1">
    <source>
        <dbReference type="ARBA" id="ARBA00004127"/>
    </source>
</evidence>
<keyword evidence="4 5" id="KW-0472">Membrane</keyword>
<dbReference type="GO" id="GO:0012505">
    <property type="term" value="C:endomembrane system"/>
    <property type="evidence" value="ECO:0007669"/>
    <property type="project" value="UniProtKB-SubCell"/>
</dbReference>
<comment type="caution">
    <text evidence="6">The sequence shown here is derived from an EMBL/GenBank/DDBJ whole genome shotgun (WGS) entry which is preliminary data.</text>
</comment>
<dbReference type="OrthoDB" id="166803at2759"/>
<keyword evidence="3 5" id="KW-1133">Transmembrane helix</keyword>
<dbReference type="AlphaFoldDB" id="A0A1M2VFE0"/>
<gene>
    <name evidence="6" type="ORF">TRAPUB_2882</name>
</gene>
<evidence type="ECO:0000256" key="5">
    <source>
        <dbReference type="SAM" id="Phobius"/>
    </source>
</evidence>
<evidence type="ECO:0000313" key="6">
    <source>
        <dbReference type="EMBL" id="OJT06268.1"/>
    </source>
</evidence>
<dbReference type="EMBL" id="MNAD01001332">
    <property type="protein sequence ID" value="OJT06268.1"/>
    <property type="molecule type" value="Genomic_DNA"/>
</dbReference>
<dbReference type="STRING" id="154538.A0A1M2VFE0"/>
<name>A0A1M2VFE0_TRAPU</name>
<keyword evidence="2 5" id="KW-0812">Transmembrane</keyword>
<dbReference type="InterPro" id="IPR051076">
    <property type="entry name" value="Golgi_membrane_TVP38/TMEM64"/>
</dbReference>
<dbReference type="OMA" id="QINIITW"/>
<comment type="subcellular location">
    <subcellularLocation>
        <location evidence="1">Endomembrane system</location>
        <topology evidence="1">Multi-pass membrane protein</topology>
    </subcellularLocation>
</comment>
<evidence type="ECO:0000256" key="2">
    <source>
        <dbReference type="ARBA" id="ARBA00022692"/>
    </source>
</evidence>
<evidence type="ECO:0000313" key="7">
    <source>
        <dbReference type="Proteomes" id="UP000184267"/>
    </source>
</evidence>
<accession>A0A1M2VFE0</accession>
<keyword evidence="7" id="KW-1185">Reference proteome</keyword>
<evidence type="ECO:0000256" key="4">
    <source>
        <dbReference type="ARBA" id="ARBA00023136"/>
    </source>
</evidence>
<feature type="transmembrane region" description="Helical" evidence="5">
    <location>
        <begin position="197"/>
        <end position="219"/>
    </location>
</feature>
<dbReference type="Proteomes" id="UP000184267">
    <property type="component" value="Unassembled WGS sequence"/>
</dbReference>
<evidence type="ECO:0000256" key="3">
    <source>
        <dbReference type="ARBA" id="ARBA00022989"/>
    </source>
</evidence>
<reference evidence="6 7" key="1">
    <citation type="submission" date="2016-10" db="EMBL/GenBank/DDBJ databases">
        <title>Genome sequence of the basidiomycete white-rot fungus Trametes pubescens.</title>
        <authorList>
            <person name="Makela M.R."/>
            <person name="Granchi Z."/>
            <person name="Peng M."/>
            <person name="De Vries R.P."/>
            <person name="Grigoriev I."/>
            <person name="Riley R."/>
            <person name="Hilden K."/>
        </authorList>
    </citation>
    <scope>NUCLEOTIDE SEQUENCE [LARGE SCALE GENOMIC DNA]</scope>
    <source>
        <strain evidence="6 7">FBCC735</strain>
    </source>
</reference>
<organism evidence="6 7">
    <name type="scientific">Trametes pubescens</name>
    <name type="common">White-rot fungus</name>
    <dbReference type="NCBI Taxonomy" id="154538"/>
    <lineage>
        <taxon>Eukaryota</taxon>
        <taxon>Fungi</taxon>
        <taxon>Dikarya</taxon>
        <taxon>Basidiomycota</taxon>
        <taxon>Agaricomycotina</taxon>
        <taxon>Agaricomycetes</taxon>
        <taxon>Polyporales</taxon>
        <taxon>Polyporaceae</taxon>
        <taxon>Trametes</taxon>
    </lineage>
</organism>
<protein>
    <submittedName>
        <fullName evidence="6">Golgi apparatus membrane protein TVP38</fullName>
    </submittedName>
</protein>
<proteinExistence type="predicted"/>
<dbReference type="PANTHER" id="PTHR47549:SF2">
    <property type="entry name" value="GOLGI APPARATUS MEMBRANE PROTEIN TVP38"/>
    <property type="match status" value="1"/>
</dbReference>
<feature type="transmembrane region" description="Helical" evidence="5">
    <location>
        <begin position="166"/>
        <end position="191"/>
    </location>
</feature>
<sequence>MSSHAYPLVPATAIGFGARGHKDSIPGNAVDVPNLMYVPMMGEGPYEGDKDLASAGVRSVLRTPSPTPSEAQVRASKVKLIGDWRGILDWWRTLSWRRSLDWRRYANPHVHANTTFIVFFVYQINIITWMQPFANWMHERARSHSSPAHGKVLTAFFPECSTPGGWMVPIAIIFVFLFPLLFGYEIVAIVWRDVWGLWIGFGLTAVGTLFGELAHFYVYKSFFYARGRRFEDMQLKWALYAQIVREGGTSAHRGLSTCGTTMWCFLVSTMLSLPKQLAMVYVSAVVNSGGNPTTTLIIKIDVLLATLATPVGAMHYVNKKVDEVKGDVIYARRKARCSAGESRVWERDDLNNDVELELGDRREWKP</sequence>
<dbReference type="PANTHER" id="PTHR47549">
    <property type="entry name" value="GOLGI APPARATUS MEMBRANE PROTEIN TVP38-RELATED"/>
    <property type="match status" value="1"/>
</dbReference>